<accession>A0A5C6B0P3</accession>
<dbReference type="Proteomes" id="UP000320176">
    <property type="component" value="Unassembled WGS sequence"/>
</dbReference>
<organism evidence="1 2">
    <name type="scientific">Stieleria varia</name>
    <dbReference type="NCBI Taxonomy" id="2528005"/>
    <lineage>
        <taxon>Bacteria</taxon>
        <taxon>Pseudomonadati</taxon>
        <taxon>Planctomycetota</taxon>
        <taxon>Planctomycetia</taxon>
        <taxon>Pirellulales</taxon>
        <taxon>Pirellulaceae</taxon>
        <taxon>Stieleria</taxon>
    </lineage>
</organism>
<gene>
    <name evidence="1" type="ORF">Pla52n_15900</name>
</gene>
<dbReference type="AlphaFoldDB" id="A0A5C6B0P3"/>
<protein>
    <submittedName>
        <fullName evidence="1">Uncharacterized protein</fullName>
    </submittedName>
</protein>
<evidence type="ECO:0000313" key="1">
    <source>
        <dbReference type="EMBL" id="TWU05875.1"/>
    </source>
</evidence>
<sequence length="62" mass="6911">MLGPFLVRNGVPCPGDMRRDYRKIGLAVTGAQFTGNLPIWRYQSDAKTPRPAQTHLAGLMIR</sequence>
<keyword evidence="2" id="KW-1185">Reference proteome</keyword>
<reference evidence="1 2" key="1">
    <citation type="submission" date="2019-02" db="EMBL/GenBank/DDBJ databases">
        <title>Deep-cultivation of Planctomycetes and their phenomic and genomic characterization uncovers novel biology.</title>
        <authorList>
            <person name="Wiegand S."/>
            <person name="Jogler M."/>
            <person name="Boedeker C."/>
            <person name="Pinto D."/>
            <person name="Vollmers J."/>
            <person name="Rivas-Marin E."/>
            <person name="Kohn T."/>
            <person name="Peeters S.H."/>
            <person name="Heuer A."/>
            <person name="Rast P."/>
            <person name="Oberbeckmann S."/>
            <person name="Bunk B."/>
            <person name="Jeske O."/>
            <person name="Meyerdierks A."/>
            <person name="Storesund J.E."/>
            <person name="Kallscheuer N."/>
            <person name="Luecker S."/>
            <person name="Lage O.M."/>
            <person name="Pohl T."/>
            <person name="Merkel B.J."/>
            <person name="Hornburger P."/>
            <person name="Mueller R.-W."/>
            <person name="Bruemmer F."/>
            <person name="Labrenz M."/>
            <person name="Spormann A.M."/>
            <person name="Op Den Camp H."/>
            <person name="Overmann J."/>
            <person name="Amann R."/>
            <person name="Jetten M.S.M."/>
            <person name="Mascher T."/>
            <person name="Medema M.H."/>
            <person name="Devos D.P."/>
            <person name="Kaster A.-K."/>
            <person name="Ovreas L."/>
            <person name="Rohde M."/>
            <person name="Galperin M.Y."/>
            <person name="Jogler C."/>
        </authorList>
    </citation>
    <scope>NUCLEOTIDE SEQUENCE [LARGE SCALE GENOMIC DNA]</scope>
    <source>
        <strain evidence="1 2">Pla52n</strain>
    </source>
</reference>
<comment type="caution">
    <text evidence="1">The sequence shown here is derived from an EMBL/GenBank/DDBJ whole genome shotgun (WGS) entry which is preliminary data.</text>
</comment>
<proteinExistence type="predicted"/>
<evidence type="ECO:0000313" key="2">
    <source>
        <dbReference type="Proteomes" id="UP000320176"/>
    </source>
</evidence>
<dbReference type="EMBL" id="SJPN01000002">
    <property type="protein sequence ID" value="TWU05875.1"/>
    <property type="molecule type" value="Genomic_DNA"/>
</dbReference>
<name>A0A5C6B0P3_9BACT</name>